<feature type="transmembrane region" description="Helical" evidence="1">
    <location>
        <begin position="6"/>
        <end position="23"/>
    </location>
</feature>
<dbReference type="EMBL" id="JBDIML010000003">
    <property type="protein sequence ID" value="MEN2767376.1"/>
    <property type="molecule type" value="Genomic_DNA"/>
</dbReference>
<gene>
    <name evidence="2" type="ORF">ABC228_09260</name>
</gene>
<comment type="caution">
    <text evidence="2">The sequence shown here is derived from an EMBL/GenBank/DDBJ whole genome shotgun (WGS) entry which is preliminary data.</text>
</comment>
<keyword evidence="1" id="KW-0472">Membrane</keyword>
<dbReference type="Proteomes" id="UP001444625">
    <property type="component" value="Unassembled WGS sequence"/>
</dbReference>
<organism evidence="2 3">
    <name type="scientific">Ornithinibacillus xuwenensis</name>
    <dbReference type="NCBI Taxonomy" id="3144668"/>
    <lineage>
        <taxon>Bacteria</taxon>
        <taxon>Bacillati</taxon>
        <taxon>Bacillota</taxon>
        <taxon>Bacilli</taxon>
        <taxon>Bacillales</taxon>
        <taxon>Bacillaceae</taxon>
        <taxon>Ornithinibacillus</taxon>
    </lineage>
</organism>
<protein>
    <submittedName>
        <fullName evidence="2">DUF1360 domain-containing protein</fullName>
    </submittedName>
</protein>
<feature type="transmembrane region" description="Helical" evidence="1">
    <location>
        <begin position="94"/>
        <end position="112"/>
    </location>
</feature>
<evidence type="ECO:0000313" key="2">
    <source>
        <dbReference type="EMBL" id="MEN2767376.1"/>
    </source>
</evidence>
<keyword evidence="1" id="KW-1133">Transmembrane helix</keyword>
<reference evidence="2 3" key="1">
    <citation type="submission" date="2024-05" db="EMBL/GenBank/DDBJ databases">
        <authorList>
            <person name="Haq I."/>
            <person name="Ullah Z."/>
            <person name="Ahmad R."/>
            <person name="Li M."/>
            <person name="Tong Y."/>
        </authorList>
    </citation>
    <scope>NUCLEOTIDE SEQUENCE [LARGE SCALE GENOMIC DNA]</scope>
    <source>
        <strain evidence="2 3">16A2E</strain>
    </source>
</reference>
<proteinExistence type="predicted"/>
<name>A0ABU9XGG6_9BACI</name>
<keyword evidence="3" id="KW-1185">Reference proteome</keyword>
<evidence type="ECO:0000256" key="1">
    <source>
        <dbReference type="SAM" id="Phobius"/>
    </source>
</evidence>
<feature type="transmembrane region" description="Helical" evidence="1">
    <location>
        <begin position="69"/>
        <end position="88"/>
    </location>
</feature>
<dbReference type="Pfam" id="PF07098">
    <property type="entry name" value="DUF1360"/>
    <property type="match status" value="1"/>
</dbReference>
<dbReference type="RefSeq" id="WP_345825505.1">
    <property type="nucleotide sequence ID" value="NZ_JBDIML010000003.1"/>
</dbReference>
<evidence type="ECO:0000313" key="3">
    <source>
        <dbReference type="Proteomes" id="UP001444625"/>
    </source>
</evidence>
<sequence>MIDGWFEFTLLMLASFRLTRLIVFDKITSFIRKPFHHEVEEVDTDGTTVTFIEIKGQGIRHWLGELLSCYWCSGIWCTAILFVLLVSWPTGGEVIITLLAIAGAAGICEAIVQRLINE</sequence>
<dbReference type="InterPro" id="IPR010773">
    <property type="entry name" value="Mycophage_PG1_Gp7"/>
</dbReference>
<keyword evidence="1" id="KW-0812">Transmembrane</keyword>
<accession>A0ABU9XGG6</accession>